<evidence type="ECO:0000256" key="1">
    <source>
        <dbReference type="SAM" id="Phobius"/>
    </source>
</evidence>
<feature type="transmembrane region" description="Helical" evidence="1">
    <location>
        <begin position="222"/>
        <end position="248"/>
    </location>
</feature>
<feature type="transmembrane region" description="Helical" evidence="1">
    <location>
        <begin position="179"/>
        <end position="202"/>
    </location>
</feature>
<dbReference type="RefSeq" id="WP_028789457.1">
    <property type="nucleotide sequence ID" value="NZ_JPVT01000122.1"/>
</dbReference>
<evidence type="ECO:0000313" key="3">
    <source>
        <dbReference type="Proteomes" id="UP000029381"/>
    </source>
</evidence>
<evidence type="ECO:0008006" key="4">
    <source>
        <dbReference type="Google" id="ProtNLM"/>
    </source>
</evidence>
<sequence length="254" mass="28300">MNVITSLLIVFILLLVLILGRSSFYVLSGLFMNILLFFLLIFFLHQGIPVYIAALSYILLNSLITLGYVNGWNEKTKAAFYSLVLFLIILSLVFIPLIQKLSISGFSSQELEELAALNLNVPISFSQLSVSVILIGVSGALIDGSMSIASATSEIFERRYQKIDRKMLFSSSMAVVKNILNSTVNTLLFAFISTGLALIFWYQDLAIPWYEMINSKAFVFEFAVIVLSSISVALVLPFTAVVTCRYLLKTPEKM</sequence>
<keyword evidence="3" id="KW-1185">Reference proteome</keyword>
<dbReference type="PATRIC" id="fig|1302648.3.peg.1202"/>
<reference evidence="2 3" key="1">
    <citation type="submission" date="2014-08" db="EMBL/GenBank/DDBJ databases">
        <title>Genome sequence of Tetragenococcus muriaticus.</title>
        <authorList>
            <person name="Chuea-nongthon C."/>
            <person name="Rodtong S."/>
            <person name="Yongsawatdigul J."/>
            <person name="Steele J.L."/>
            <person name="Liu X.-y."/>
            <person name="Speers J."/>
            <person name="Glasner J.D."/>
            <person name="Neeno-Eckwall E.C."/>
        </authorList>
    </citation>
    <scope>NUCLEOTIDE SEQUENCE [LARGE SCALE GENOMIC DNA]</scope>
    <source>
        <strain evidence="2 3">3MR10-3</strain>
    </source>
</reference>
<proteinExistence type="predicted"/>
<dbReference type="PANTHER" id="PTHR41771:SF1">
    <property type="entry name" value="MEMBRANE PROTEIN"/>
    <property type="match status" value="1"/>
</dbReference>
<feature type="transmembrane region" description="Helical" evidence="1">
    <location>
        <begin position="80"/>
        <end position="99"/>
    </location>
</feature>
<dbReference type="Pfam" id="PF07907">
    <property type="entry name" value="YibE_F"/>
    <property type="match status" value="1"/>
</dbReference>
<keyword evidence="1" id="KW-0472">Membrane</keyword>
<comment type="caution">
    <text evidence="2">The sequence shown here is derived from an EMBL/GenBank/DDBJ whole genome shotgun (WGS) entry which is preliminary data.</text>
</comment>
<dbReference type="EMBL" id="JPVT01000122">
    <property type="protein sequence ID" value="KFN90959.1"/>
    <property type="molecule type" value="Genomic_DNA"/>
</dbReference>
<feature type="transmembrane region" description="Helical" evidence="1">
    <location>
        <begin position="119"/>
        <end position="142"/>
    </location>
</feature>
<accession>A0A091C212</accession>
<feature type="transmembrane region" description="Helical" evidence="1">
    <location>
        <begin position="34"/>
        <end position="60"/>
    </location>
</feature>
<organism evidence="2 3">
    <name type="scientific">Tetragenococcus muriaticus 3MR10-3</name>
    <dbReference type="NCBI Taxonomy" id="1302648"/>
    <lineage>
        <taxon>Bacteria</taxon>
        <taxon>Bacillati</taxon>
        <taxon>Bacillota</taxon>
        <taxon>Bacilli</taxon>
        <taxon>Lactobacillales</taxon>
        <taxon>Enterococcaceae</taxon>
        <taxon>Tetragenococcus</taxon>
    </lineage>
</organism>
<protein>
    <recommendedName>
        <fullName evidence="4">YibE/F family protein</fullName>
    </recommendedName>
</protein>
<dbReference type="PANTHER" id="PTHR41771">
    <property type="entry name" value="MEMBRANE PROTEIN-RELATED"/>
    <property type="match status" value="1"/>
</dbReference>
<keyword evidence="1" id="KW-0812">Transmembrane</keyword>
<gene>
    <name evidence="2" type="ORF">TMU3MR103_1235</name>
</gene>
<name>A0A091C212_9ENTE</name>
<keyword evidence="1" id="KW-1133">Transmembrane helix</keyword>
<dbReference type="Proteomes" id="UP000029381">
    <property type="component" value="Unassembled WGS sequence"/>
</dbReference>
<dbReference type="AlphaFoldDB" id="A0A091C212"/>
<dbReference type="InterPro" id="IPR012507">
    <property type="entry name" value="YibE_F"/>
</dbReference>
<evidence type="ECO:0000313" key="2">
    <source>
        <dbReference type="EMBL" id="KFN90959.1"/>
    </source>
</evidence>